<dbReference type="SMART" id="SM01130">
    <property type="entry name" value="DHDPS"/>
    <property type="match status" value="1"/>
</dbReference>
<dbReference type="Proteomes" id="UP000037442">
    <property type="component" value="Unassembled WGS sequence"/>
</dbReference>
<evidence type="ECO:0000313" key="3">
    <source>
        <dbReference type="EMBL" id="KOC30769.1"/>
    </source>
</evidence>
<name>A0A0L7N975_COMTE</name>
<dbReference type="SUPFAM" id="SSF51569">
    <property type="entry name" value="Aldolase"/>
    <property type="match status" value="1"/>
</dbReference>
<accession>A0A0L7N975</accession>
<dbReference type="PATRIC" id="fig|285.49.peg.1535"/>
<dbReference type="PANTHER" id="PTHR12128:SF38">
    <property type="entry name" value="DIHYDRODIPICOLINATE SYNTHETASE FAMILY PROTEIN (AFU_ORTHOLOGUE AFUA_6G00110)"/>
    <property type="match status" value="1"/>
</dbReference>
<dbReference type="CDD" id="cd00408">
    <property type="entry name" value="DHDPS-like"/>
    <property type="match status" value="1"/>
</dbReference>
<evidence type="ECO:0008006" key="5">
    <source>
        <dbReference type="Google" id="ProtNLM"/>
    </source>
</evidence>
<dbReference type="PANTHER" id="PTHR12128">
    <property type="entry name" value="DIHYDRODIPICOLINATE SYNTHASE"/>
    <property type="match status" value="1"/>
</dbReference>
<keyword evidence="1 2" id="KW-0456">Lyase</keyword>
<dbReference type="AlphaFoldDB" id="A0A0L7N975"/>
<dbReference type="RefSeq" id="WP_015060626.1">
    <property type="nucleotide sequence ID" value="NZ_JNVD01000002.1"/>
</dbReference>
<dbReference type="PIRSF" id="PIRSF001365">
    <property type="entry name" value="DHDPS"/>
    <property type="match status" value="1"/>
</dbReference>
<dbReference type="Gene3D" id="3.20.20.70">
    <property type="entry name" value="Aldolase class I"/>
    <property type="match status" value="1"/>
</dbReference>
<dbReference type="InterPro" id="IPR013785">
    <property type="entry name" value="Aldolase_TIM"/>
</dbReference>
<protein>
    <recommendedName>
        <fullName evidence="5">Dihydrodipicolinate synthase family protein</fullName>
    </recommendedName>
</protein>
<evidence type="ECO:0000313" key="4">
    <source>
        <dbReference type="Proteomes" id="UP000037442"/>
    </source>
</evidence>
<reference evidence="4" key="1">
    <citation type="submission" date="2014-06" db="EMBL/GenBank/DDBJ databases">
        <title>Draft genome sequence of C. testosteroni WDL7.</title>
        <authorList>
            <person name="Wu Y."/>
            <person name="Seshan H."/>
            <person name="Arumugam K."/>
        </authorList>
    </citation>
    <scope>NUCLEOTIDE SEQUENCE [LARGE SCALE GENOMIC DNA]</scope>
    <source>
        <strain evidence="4">WDL7</strain>
    </source>
</reference>
<evidence type="ECO:0000256" key="1">
    <source>
        <dbReference type="ARBA" id="ARBA00023239"/>
    </source>
</evidence>
<comment type="caution">
    <text evidence="3">The sequence shown here is derived from an EMBL/GenBank/DDBJ whole genome shotgun (WGS) entry which is preliminary data.</text>
</comment>
<sequence length="307" mass="33383">MKFRASGVIPAALMPFTQDMELDLTTFRSHLRDLASVKGVTGICVNGHASEVMSCTEQEQARILTVALEEVGNALPVIGGVYSESSIVAAQHAKQWQQLGANALLVVPPAAFGKGAQLRPEMVMEHYQRIADACDLPLIIFQYAGAQMMAIQTLTNLADTIPSIKAIKDYCGDPVAHEETVRQLQNSHRKVNVLTAHSSWLLQSLALGCEGILSGAGSTVAALQAELFEAMKDSDLPRAREINERLDIPNKAFYHAPMADQHNRMKEAQVLMGRFPHAVVRPPLMKLSTAEIDGIRAALAKAVMLNH</sequence>
<organism evidence="3 4">
    <name type="scientific">Comamonas testosteroni</name>
    <name type="common">Pseudomonas testosteroni</name>
    <dbReference type="NCBI Taxonomy" id="285"/>
    <lineage>
        <taxon>Bacteria</taxon>
        <taxon>Pseudomonadati</taxon>
        <taxon>Pseudomonadota</taxon>
        <taxon>Betaproteobacteria</taxon>
        <taxon>Burkholderiales</taxon>
        <taxon>Comamonadaceae</taxon>
        <taxon>Comamonas</taxon>
    </lineage>
</organism>
<dbReference type="InterPro" id="IPR002220">
    <property type="entry name" value="DapA-like"/>
</dbReference>
<dbReference type="Pfam" id="PF00701">
    <property type="entry name" value="DHDPS"/>
    <property type="match status" value="1"/>
</dbReference>
<comment type="similarity">
    <text evidence="2">Belongs to the DapA family.</text>
</comment>
<gene>
    <name evidence="3" type="ORF">GL58_07455</name>
</gene>
<proteinExistence type="inferred from homology"/>
<dbReference type="GO" id="GO:0008840">
    <property type="term" value="F:4-hydroxy-tetrahydrodipicolinate synthase activity"/>
    <property type="evidence" value="ECO:0007669"/>
    <property type="project" value="TreeGrafter"/>
</dbReference>
<evidence type="ECO:0000256" key="2">
    <source>
        <dbReference type="PIRNR" id="PIRNR001365"/>
    </source>
</evidence>
<dbReference type="EMBL" id="JNVD01000002">
    <property type="protein sequence ID" value="KOC30769.1"/>
    <property type="molecule type" value="Genomic_DNA"/>
</dbReference>